<organism evidence="3 4">
    <name type="scientific">Campylobacter iguaniorum</name>
    <dbReference type="NCBI Taxonomy" id="1244531"/>
    <lineage>
        <taxon>Bacteria</taxon>
        <taxon>Pseudomonadati</taxon>
        <taxon>Campylobacterota</taxon>
        <taxon>Epsilonproteobacteria</taxon>
        <taxon>Campylobacterales</taxon>
        <taxon>Campylobacteraceae</taxon>
        <taxon>Campylobacter</taxon>
    </lineage>
</organism>
<dbReference type="Pfam" id="PF00459">
    <property type="entry name" value="Inositol_P"/>
    <property type="match status" value="1"/>
</dbReference>
<feature type="binding site" evidence="1">
    <location>
        <position position="81"/>
    </location>
    <ligand>
        <name>Mg(2+)</name>
        <dbReference type="ChEBI" id="CHEBI:18420"/>
        <label>2</label>
    </ligand>
</feature>
<name>A0A076F6Y9_9BACT</name>
<dbReference type="OrthoDB" id="9785695at2"/>
<feature type="binding site" evidence="1">
    <location>
        <position position="62"/>
    </location>
    <ligand>
        <name>substrate</name>
    </ligand>
</feature>
<dbReference type="AlphaFoldDB" id="A0A076F6Y9"/>
<dbReference type="GO" id="GO:0008441">
    <property type="term" value="F:3'(2'),5'-bisphosphate nucleotidase activity"/>
    <property type="evidence" value="ECO:0007669"/>
    <property type="project" value="UniProtKB-UniRule"/>
</dbReference>
<dbReference type="InterPro" id="IPR000760">
    <property type="entry name" value="Inositol_monophosphatase-like"/>
</dbReference>
<feature type="binding site" evidence="2">
    <location>
        <position position="84"/>
    </location>
    <ligand>
        <name>Mg(2+)</name>
        <dbReference type="ChEBI" id="CHEBI:18420"/>
        <label>1</label>
        <note>catalytic</note>
    </ligand>
</feature>
<dbReference type="CDD" id="cd01638">
    <property type="entry name" value="CysQ"/>
    <property type="match status" value="1"/>
</dbReference>
<dbReference type="GO" id="GO:0000103">
    <property type="term" value="P:sulfate assimilation"/>
    <property type="evidence" value="ECO:0007669"/>
    <property type="project" value="TreeGrafter"/>
</dbReference>
<feature type="binding site" evidence="2">
    <location>
        <position position="198"/>
    </location>
    <ligand>
        <name>Mg(2+)</name>
        <dbReference type="ChEBI" id="CHEBI:18420"/>
        <label>1</label>
        <note>catalytic</note>
    </ligand>
</feature>
<dbReference type="InterPro" id="IPR050725">
    <property type="entry name" value="CysQ/Inositol_MonoPase"/>
</dbReference>
<dbReference type="PANTHER" id="PTHR43028">
    <property type="entry name" value="3'(2'),5'-BISPHOSPHATE NUCLEOTIDASE 1"/>
    <property type="match status" value="1"/>
</dbReference>
<comment type="cofactor">
    <cofactor evidence="1 2">
        <name>Mg(2+)</name>
        <dbReference type="ChEBI" id="CHEBI:18420"/>
    </cofactor>
</comment>
<feature type="binding site" evidence="1">
    <location>
        <position position="198"/>
    </location>
    <ligand>
        <name>substrate</name>
    </ligand>
</feature>
<keyword evidence="1" id="KW-1003">Cell membrane</keyword>
<gene>
    <name evidence="1 3" type="primary">cysQ</name>
    <name evidence="3" type="ORF">CIG1485E_0193</name>
</gene>
<comment type="similarity">
    <text evidence="1">Belongs to the inositol monophosphatase superfamily. CysQ family.</text>
</comment>
<dbReference type="GO" id="GO:0005886">
    <property type="term" value="C:plasma membrane"/>
    <property type="evidence" value="ECO:0007669"/>
    <property type="project" value="UniProtKB-SubCell"/>
</dbReference>
<comment type="subcellular location">
    <subcellularLocation>
        <location evidence="1">Cell membrane</location>
        <topology evidence="1">Peripheral membrane protein</topology>
        <orientation evidence="1">Cytoplasmic side</orientation>
    </subcellularLocation>
</comment>
<evidence type="ECO:0000256" key="2">
    <source>
        <dbReference type="PIRSR" id="PIRSR600760-2"/>
    </source>
</evidence>
<evidence type="ECO:0000256" key="1">
    <source>
        <dbReference type="HAMAP-Rule" id="MF_02095"/>
    </source>
</evidence>
<feature type="binding site" evidence="1">
    <location>
        <begin position="83"/>
        <end position="86"/>
    </location>
    <ligand>
        <name>substrate</name>
    </ligand>
</feature>
<dbReference type="PANTHER" id="PTHR43028:SF5">
    <property type="entry name" value="3'(2'),5'-BISPHOSPHATE NUCLEOTIDASE 1"/>
    <property type="match status" value="1"/>
</dbReference>
<comment type="function">
    <text evidence="1">Converts adenosine-3',5'-bisphosphate (PAP) to AMP.</text>
</comment>
<feature type="binding site" evidence="2">
    <location>
        <position position="81"/>
    </location>
    <ligand>
        <name>Mg(2+)</name>
        <dbReference type="ChEBI" id="CHEBI:18420"/>
        <label>1</label>
        <note>catalytic</note>
    </ligand>
</feature>
<accession>A0A076F6Y9</accession>
<dbReference type="InterPro" id="IPR006240">
    <property type="entry name" value="CysQ"/>
</dbReference>
<keyword evidence="1 2" id="KW-0479">Metal-binding</keyword>
<feature type="binding site" evidence="2">
    <location>
        <position position="62"/>
    </location>
    <ligand>
        <name>Mg(2+)</name>
        <dbReference type="ChEBI" id="CHEBI:18420"/>
        <label>1</label>
        <note>catalytic</note>
    </ligand>
</feature>
<dbReference type="EMBL" id="CP009043">
    <property type="protein sequence ID" value="AII14065.1"/>
    <property type="molecule type" value="Genomic_DNA"/>
</dbReference>
<keyword evidence="1 3" id="KW-0378">Hydrolase</keyword>
<dbReference type="RefSeq" id="WP_038452712.1">
    <property type="nucleotide sequence ID" value="NZ_CP009043.1"/>
</dbReference>
<evidence type="ECO:0000313" key="4">
    <source>
        <dbReference type="Proteomes" id="UP000028486"/>
    </source>
</evidence>
<dbReference type="GO" id="GO:0000287">
    <property type="term" value="F:magnesium ion binding"/>
    <property type="evidence" value="ECO:0007669"/>
    <property type="project" value="UniProtKB-UniRule"/>
</dbReference>
<dbReference type="KEGG" id="caj:CIG1485E_0193"/>
<dbReference type="HOGENOM" id="CLU_044118_3_0_7"/>
<comment type="catalytic activity">
    <reaction evidence="1">
        <text>adenosine 3',5'-bisphosphate + H2O = AMP + phosphate</text>
        <dbReference type="Rhea" id="RHEA:10040"/>
        <dbReference type="ChEBI" id="CHEBI:15377"/>
        <dbReference type="ChEBI" id="CHEBI:43474"/>
        <dbReference type="ChEBI" id="CHEBI:58343"/>
        <dbReference type="ChEBI" id="CHEBI:456215"/>
        <dbReference type="EC" id="3.1.3.7"/>
    </reaction>
</comment>
<keyword evidence="1 2" id="KW-0460">Magnesium</keyword>
<feature type="binding site" evidence="1">
    <location>
        <position position="81"/>
    </location>
    <ligand>
        <name>Mg(2+)</name>
        <dbReference type="ChEBI" id="CHEBI:18420"/>
        <label>1</label>
    </ligand>
</feature>
<keyword evidence="4" id="KW-1185">Reference proteome</keyword>
<dbReference type="GO" id="GO:0050427">
    <property type="term" value="P:3'-phosphoadenosine 5'-phosphosulfate metabolic process"/>
    <property type="evidence" value="ECO:0007669"/>
    <property type="project" value="TreeGrafter"/>
</dbReference>
<dbReference type="EC" id="3.1.3.7" evidence="1"/>
<feature type="binding site" evidence="1">
    <location>
        <position position="83"/>
    </location>
    <ligand>
        <name>Mg(2+)</name>
        <dbReference type="ChEBI" id="CHEBI:18420"/>
        <label>1</label>
    </ligand>
</feature>
<dbReference type="HAMAP" id="MF_02095">
    <property type="entry name" value="CysQ"/>
    <property type="match status" value="1"/>
</dbReference>
<dbReference type="Gene3D" id="3.40.190.80">
    <property type="match status" value="1"/>
</dbReference>
<dbReference type="eggNOG" id="COG1218">
    <property type="taxonomic scope" value="Bacteria"/>
</dbReference>
<keyword evidence="1" id="KW-0472">Membrane</keyword>
<protein>
    <recommendedName>
        <fullName evidence="1">3'(2'),5'-bisphosphate nucleotidase CysQ</fullName>
        <ecNumber evidence="1">3.1.3.7</ecNumber>
    </recommendedName>
    <alternativeName>
        <fullName evidence="1">3'(2'),5-bisphosphonucleoside 3'(2')-phosphohydrolase</fullName>
    </alternativeName>
    <alternativeName>
        <fullName evidence="1">3'-phosphoadenosine 5'-phosphate phosphatase</fullName>
        <shortName evidence="1">PAP phosphatase</shortName>
    </alternativeName>
</protein>
<dbReference type="SUPFAM" id="SSF56655">
    <property type="entry name" value="Carbohydrate phosphatase"/>
    <property type="match status" value="1"/>
</dbReference>
<dbReference type="Gene3D" id="3.30.540.10">
    <property type="entry name" value="Fructose-1,6-Bisphosphatase, subunit A, domain 1"/>
    <property type="match status" value="1"/>
</dbReference>
<evidence type="ECO:0000313" key="3">
    <source>
        <dbReference type="EMBL" id="AII14065.1"/>
    </source>
</evidence>
<feature type="binding site" evidence="1">
    <location>
        <position position="62"/>
    </location>
    <ligand>
        <name>Mg(2+)</name>
        <dbReference type="ChEBI" id="CHEBI:18420"/>
        <label>1</label>
    </ligand>
</feature>
<dbReference type="STRING" id="1244531.CIG2463D_0196"/>
<feature type="binding site" evidence="2">
    <location>
        <position position="83"/>
    </location>
    <ligand>
        <name>Mg(2+)</name>
        <dbReference type="ChEBI" id="CHEBI:18420"/>
        <label>1</label>
        <note>catalytic</note>
    </ligand>
</feature>
<dbReference type="Proteomes" id="UP000028486">
    <property type="component" value="Chromosome"/>
</dbReference>
<proteinExistence type="inferred from homology"/>
<sequence length="258" mass="28553">MNELLDLALLAAKAAGAAILKHYEKYEITYKSDHSPLTSADLAANEVIFKILEKSNIPVCSEEQILDFKFRDFNSKFWLIDPLDGTKEFIAKNGQFCVCIALIEFGRPVLGVIYAPCTDEIFYSVGEGKVYKNGEQISTKPNSKNIISGNSSYSKRNELIAAKFGLNIIKCGSAIKFCRLAEGGASVYARFCASCLWDTGAGEFLLEQSGGVMVSLNDFKPLNYAKSETKNDYFLALNSSQAPNLDEYLKFIKPLIKL</sequence>
<reference evidence="4" key="1">
    <citation type="journal article" date="2014" name="Genome Announc.">
        <title>Complete Genome Sequence of Campylobacter iguaniorum Strain 1485ET, Isolated from a Bearded Dragon (Pogona vitticeps).</title>
        <authorList>
            <person name="Gilbert M.J."/>
            <person name="Miller W.G."/>
            <person name="Yee E."/>
            <person name="Kik M."/>
            <person name="Wagenaar J.A."/>
            <person name="Duim B."/>
        </authorList>
    </citation>
    <scope>NUCLEOTIDE SEQUENCE [LARGE SCALE GENOMIC DNA]</scope>
    <source>
        <strain evidence="4">1485E</strain>
    </source>
</reference>
<feature type="binding site" evidence="1">
    <location>
        <position position="84"/>
    </location>
    <ligand>
        <name>Mg(2+)</name>
        <dbReference type="ChEBI" id="CHEBI:18420"/>
        <label>2</label>
    </ligand>
</feature>
<feature type="binding site" evidence="1">
    <location>
        <position position="198"/>
    </location>
    <ligand>
        <name>Mg(2+)</name>
        <dbReference type="ChEBI" id="CHEBI:18420"/>
        <label>2</label>
    </ligand>
</feature>